<reference evidence="2 3" key="1">
    <citation type="journal article" date="2016" name="Nat. Commun.">
        <title>Thousands of microbial genomes shed light on interconnected biogeochemical processes in an aquifer system.</title>
        <authorList>
            <person name="Anantharaman K."/>
            <person name="Brown C.T."/>
            <person name="Hug L.A."/>
            <person name="Sharon I."/>
            <person name="Castelle C.J."/>
            <person name="Probst A.J."/>
            <person name="Thomas B.C."/>
            <person name="Singh A."/>
            <person name="Wilkins M.J."/>
            <person name="Karaoz U."/>
            <person name="Brodie E.L."/>
            <person name="Williams K.H."/>
            <person name="Hubbard S.S."/>
            <person name="Banfield J.F."/>
        </authorList>
    </citation>
    <scope>NUCLEOTIDE SEQUENCE [LARGE SCALE GENOMIC DNA]</scope>
</reference>
<comment type="caution">
    <text evidence="2">The sequence shown here is derived from an EMBL/GenBank/DDBJ whole genome shotgun (WGS) entry which is preliminary data.</text>
</comment>
<protein>
    <submittedName>
        <fullName evidence="2">Uncharacterized protein</fullName>
    </submittedName>
</protein>
<dbReference type="AlphaFoldDB" id="A0A1F7FFZ7"/>
<evidence type="ECO:0000313" key="2">
    <source>
        <dbReference type="EMBL" id="OGK05392.1"/>
    </source>
</evidence>
<gene>
    <name evidence="2" type="ORF">A2519_03735</name>
</gene>
<evidence type="ECO:0000256" key="1">
    <source>
        <dbReference type="SAM" id="Phobius"/>
    </source>
</evidence>
<dbReference type="EMBL" id="MFYX01000057">
    <property type="protein sequence ID" value="OGK05392.1"/>
    <property type="molecule type" value="Genomic_DNA"/>
</dbReference>
<dbReference type="Proteomes" id="UP000179243">
    <property type="component" value="Unassembled WGS sequence"/>
</dbReference>
<organism evidence="2 3">
    <name type="scientific">Candidatus Raymondbacteria bacterium RIFOXYD12_FULL_49_13</name>
    <dbReference type="NCBI Taxonomy" id="1817890"/>
    <lineage>
        <taxon>Bacteria</taxon>
        <taxon>Raymondiibacteriota</taxon>
    </lineage>
</organism>
<feature type="transmembrane region" description="Helical" evidence="1">
    <location>
        <begin position="29"/>
        <end position="49"/>
    </location>
</feature>
<proteinExistence type="predicted"/>
<keyword evidence="1" id="KW-0472">Membrane</keyword>
<keyword evidence="1" id="KW-0812">Transmembrane</keyword>
<name>A0A1F7FFZ7_UNCRA</name>
<sequence>MQEAKEQSDISVTRHCITKAYPDKNVRLLPLQGGVSGFCGGFSIIPLVLDGKKKQKNRIIH</sequence>
<keyword evidence="1" id="KW-1133">Transmembrane helix</keyword>
<accession>A0A1F7FFZ7</accession>
<evidence type="ECO:0000313" key="3">
    <source>
        <dbReference type="Proteomes" id="UP000179243"/>
    </source>
</evidence>